<protein>
    <submittedName>
        <fullName evidence="3">Uncharacterized protein</fullName>
    </submittedName>
</protein>
<name>A0A2Z2K3R0_9BACL</name>
<feature type="region of interest" description="Disordered" evidence="1">
    <location>
        <begin position="1"/>
        <end position="22"/>
    </location>
</feature>
<feature type="transmembrane region" description="Helical" evidence="2">
    <location>
        <begin position="31"/>
        <end position="52"/>
    </location>
</feature>
<reference evidence="3 4" key="1">
    <citation type="submission" date="2017-06" db="EMBL/GenBank/DDBJ databases">
        <title>Complete genome sequence of Paenibacillus donghaensis KCTC 13049T isolated from East Sea sediment, South Korea.</title>
        <authorList>
            <person name="Jung B.K."/>
            <person name="Hong S.-J."/>
            <person name="Shin J.-H."/>
        </authorList>
    </citation>
    <scope>NUCLEOTIDE SEQUENCE [LARGE SCALE GENOMIC DNA]</scope>
    <source>
        <strain evidence="3 4">KCTC 13049</strain>
    </source>
</reference>
<evidence type="ECO:0000256" key="1">
    <source>
        <dbReference type="SAM" id="MobiDB-lite"/>
    </source>
</evidence>
<dbReference type="EMBL" id="CP021780">
    <property type="protein sequence ID" value="ASA20106.1"/>
    <property type="molecule type" value="Genomic_DNA"/>
</dbReference>
<evidence type="ECO:0000313" key="4">
    <source>
        <dbReference type="Proteomes" id="UP000249890"/>
    </source>
</evidence>
<keyword evidence="2" id="KW-0472">Membrane</keyword>
<keyword evidence="2" id="KW-0812">Transmembrane</keyword>
<feature type="transmembrane region" description="Helical" evidence="2">
    <location>
        <begin position="73"/>
        <end position="100"/>
    </location>
</feature>
<accession>A0A2Z2K3R0</accession>
<dbReference type="Proteomes" id="UP000249890">
    <property type="component" value="Chromosome"/>
</dbReference>
<keyword evidence="4" id="KW-1185">Reference proteome</keyword>
<organism evidence="3 4">
    <name type="scientific">Paenibacillus donghaensis</name>
    <dbReference type="NCBI Taxonomy" id="414771"/>
    <lineage>
        <taxon>Bacteria</taxon>
        <taxon>Bacillati</taxon>
        <taxon>Bacillota</taxon>
        <taxon>Bacilli</taxon>
        <taxon>Bacillales</taxon>
        <taxon>Paenibacillaceae</taxon>
        <taxon>Paenibacillus</taxon>
    </lineage>
</organism>
<evidence type="ECO:0000313" key="3">
    <source>
        <dbReference type="EMBL" id="ASA20106.1"/>
    </source>
</evidence>
<dbReference type="OrthoDB" id="2608137at2"/>
<sequence>MDNHQLSETPAHPPDSYPERPHDYPHSGPGIASFVIGLISIVGYVVTLFVASSRSYSVIVEDNRIVGDVSQTIMFLGLAVLSLTALNVIGVVIGIIGISLSKRRKLLGIIGTLINGLIILLFMFMVAAFLVNAGSI</sequence>
<dbReference type="KEGG" id="pdh:B9T62_04435"/>
<gene>
    <name evidence="3" type="ORF">B9T62_04435</name>
</gene>
<keyword evidence="2" id="KW-1133">Transmembrane helix</keyword>
<dbReference type="AlphaFoldDB" id="A0A2Z2K3R0"/>
<evidence type="ECO:0000256" key="2">
    <source>
        <dbReference type="SAM" id="Phobius"/>
    </source>
</evidence>
<feature type="transmembrane region" description="Helical" evidence="2">
    <location>
        <begin position="106"/>
        <end position="131"/>
    </location>
</feature>
<dbReference type="RefSeq" id="WP_087914128.1">
    <property type="nucleotide sequence ID" value="NZ_CP021780.1"/>
</dbReference>
<proteinExistence type="predicted"/>